<comment type="caution">
    <text evidence="2">The sequence shown here is derived from an EMBL/GenBank/DDBJ whole genome shotgun (WGS) entry which is preliminary data.</text>
</comment>
<organism evidence="2 3">
    <name type="scientific">Channa striata</name>
    <name type="common">Snakehead murrel</name>
    <name type="synonym">Ophicephalus striatus</name>
    <dbReference type="NCBI Taxonomy" id="64152"/>
    <lineage>
        <taxon>Eukaryota</taxon>
        <taxon>Metazoa</taxon>
        <taxon>Chordata</taxon>
        <taxon>Craniata</taxon>
        <taxon>Vertebrata</taxon>
        <taxon>Euteleostomi</taxon>
        <taxon>Actinopterygii</taxon>
        <taxon>Neopterygii</taxon>
        <taxon>Teleostei</taxon>
        <taxon>Neoteleostei</taxon>
        <taxon>Acanthomorphata</taxon>
        <taxon>Anabantaria</taxon>
        <taxon>Anabantiformes</taxon>
        <taxon>Channoidei</taxon>
        <taxon>Channidae</taxon>
        <taxon>Channa</taxon>
    </lineage>
</organism>
<evidence type="ECO:0000256" key="1">
    <source>
        <dbReference type="SAM" id="MobiDB-lite"/>
    </source>
</evidence>
<dbReference type="EMBL" id="JAUPFM010000093">
    <property type="protein sequence ID" value="KAK2813451.1"/>
    <property type="molecule type" value="Genomic_DNA"/>
</dbReference>
<feature type="region of interest" description="Disordered" evidence="1">
    <location>
        <begin position="200"/>
        <end position="261"/>
    </location>
</feature>
<dbReference type="AlphaFoldDB" id="A0AA88IHU8"/>
<accession>A0AA88IHU8</accession>
<gene>
    <name evidence="2" type="ORF">Q5P01_000820</name>
</gene>
<dbReference type="Proteomes" id="UP001187415">
    <property type="component" value="Unassembled WGS sequence"/>
</dbReference>
<feature type="region of interest" description="Disordered" evidence="1">
    <location>
        <begin position="38"/>
        <end position="59"/>
    </location>
</feature>
<feature type="compositionally biased region" description="Basic and acidic residues" evidence="1">
    <location>
        <begin position="351"/>
        <end position="371"/>
    </location>
</feature>
<feature type="compositionally biased region" description="Basic residues" evidence="1">
    <location>
        <begin position="211"/>
        <end position="237"/>
    </location>
</feature>
<protein>
    <submittedName>
        <fullName evidence="2">Uncharacterized protein</fullName>
    </submittedName>
</protein>
<keyword evidence="3" id="KW-1185">Reference proteome</keyword>
<sequence>MVIHKVKESDYVESEPATPVLNMARTLGAQLHAGGTSRRPWCSWKDGPAPQKPSVRGIRSARDAPHEFCKRHLGEIEYAAMKLLADGHEREAFPGHRAEWGHGESSPVVRRTRRRPGFHFRYLDCRELEEDRRYSPRRPLAAVAGRRSSRTWTRALRRSEAVDYLYRARQRPAHVAFLGRFFESDARNDLNSLALELQKPRERSSANAVRHVFKRQRHRRSDARRRRLEPPHRRRRRESAGRDPAAGGRSRGDAREPRKRVTVGMARMAKAHAERSRAQGQPRRFLRLSRSGDMFRARKTAVAGATRGFARAVLFMAPADRLQRDAVGLGIKRLLTGAWRTEIFFRRGARSSRDRCGRRPTERERRLESRRLSRHGRGAAGFTGIPPRSETSTGPCEMRLMFRTLKYAVRPLGAEEASDRPEYGFSAR</sequence>
<proteinExistence type="predicted"/>
<name>A0AA88IHU8_CHASR</name>
<reference evidence="2" key="1">
    <citation type="submission" date="2023-07" db="EMBL/GenBank/DDBJ databases">
        <title>Chromosome-level Genome Assembly of Striped Snakehead (Channa striata).</title>
        <authorList>
            <person name="Liu H."/>
        </authorList>
    </citation>
    <scope>NUCLEOTIDE SEQUENCE</scope>
    <source>
        <strain evidence="2">Gz</strain>
        <tissue evidence="2">Muscle</tissue>
    </source>
</reference>
<evidence type="ECO:0000313" key="2">
    <source>
        <dbReference type="EMBL" id="KAK2813451.1"/>
    </source>
</evidence>
<evidence type="ECO:0000313" key="3">
    <source>
        <dbReference type="Proteomes" id="UP001187415"/>
    </source>
</evidence>
<feature type="region of interest" description="Disordered" evidence="1">
    <location>
        <begin position="350"/>
        <end position="394"/>
    </location>
</feature>